<evidence type="ECO:0000313" key="1">
    <source>
        <dbReference type="EMBL" id="KAH6943623.1"/>
    </source>
</evidence>
<dbReference type="Proteomes" id="UP000821845">
    <property type="component" value="Chromosome 10"/>
</dbReference>
<name>A0ACB7TBW7_HYAAI</name>
<comment type="caution">
    <text evidence="1">The sequence shown here is derived from an EMBL/GenBank/DDBJ whole genome shotgun (WGS) entry which is preliminary data.</text>
</comment>
<keyword evidence="2" id="KW-1185">Reference proteome</keyword>
<sequence length="354" mass="40780">MNGSTTPAAITTLRFETRAQLPTLLLGGGCSHVTGLAGSDRVHNVEAVCLGLPEFEGSKRRRSEYGVLAVVSLRFGRYMRKSTALGVSLVAFLLIAAAWFRSNRPRDADVNDVDGQEAQVWAEQARRVRLLEEACARQDRELLGPHYLGSRSNRRRGKATHCPPRLCPIFVDDLRKVALCFVPKVLFVRHPFERLVSAFEDKAGRPRDRERFFYEVYWDRILAGSRSGNATDGNSTRTVTFPQFVDYLLRVPVSQWDDHWAPYYSRCEPCLFRYNFVGHLETAGQDMALLWRRMGLKNPPESSSTLERRNVTPRRRRHYFDQLTASQVEGLYQRYFYDFALFGYDHRSYLHSDR</sequence>
<evidence type="ECO:0000313" key="2">
    <source>
        <dbReference type="Proteomes" id="UP000821845"/>
    </source>
</evidence>
<accession>A0ACB7TBW7</accession>
<gene>
    <name evidence="1" type="ORF">HPB50_024810</name>
</gene>
<proteinExistence type="predicted"/>
<protein>
    <submittedName>
        <fullName evidence="1">Uncharacterized protein</fullName>
    </submittedName>
</protein>
<organism evidence="1 2">
    <name type="scientific">Hyalomma asiaticum</name>
    <name type="common">Tick</name>
    <dbReference type="NCBI Taxonomy" id="266040"/>
    <lineage>
        <taxon>Eukaryota</taxon>
        <taxon>Metazoa</taxon>
        <taxon>Ecdysozoa</taxon>
        <taxon>Arthropoda</taxon>
        <taxon>Chelicerata</taxon>
        <taxon>Arachnida</taxon>
        <taxon>Acari</taxon>
        <taxon>Parasitiformes</taxon>
        <taxon>Ixodida</taxon>
        <taxon>Ixodoidea</taxon>
        <taxon>Ixodidae</taxon>
        <taxon>Hyalomminae</taxon>
        <taxon>Hyalomma</taxon>
    </lineage>
</organism>
<dbReference type="EMBL" id="CM023490">
    <property type="protein sequence ID" value="KAH6943623.1"/>
    <property type="molecule type" value="Genomic_DNA"/>
</dbReference>
<reference evidence="1" key="1">
    <citation type="submission" date="2020-05" db="EMBL/GenBank/DDBJ databases">
        <title>Large-scale comparative analyses of tick genomes elucidate their genetic diversity and vector capacities.</title>
        <authorList>
            <person name="Jia N."/>
            <person name="Wang J."/>
            <person name="Shi W."/>
            <person name="Du L."/>
            <person name="Sun Y."/>
            <person name="Zhan W."/>
            <person name="Jiang J."/>
            <person name="Wang Q."/>
            <person name="Zhang B."/>
            <person name="Ji P."/>
            <person name="Sakyi L.B."/>
            <person name="Cui X."/>
            <person name="Yuan T."/>
            <person name="Jiang B."/>
            <person name="Yang W."/>
            <person name="Lam T.T.-Y."/>
            <person name="Chang Q."/>
            <person name="Ding S."/>
            <person name="Wang X."/>
            <person name="Zhu J."/>
            <person name="Ruan X."/>
            <person name="Zhao L."/>
            <person name="Wei J."/>
            <person name="Que T."/>
            <person name="Du C."/>
            <person name="Cheng J."/>
            <person name="Dai P."/>
            <person name="Han X."/>
            <person name="Huang E."/>
            <person name="Gao Y."/>
            <person name="Liu J."/>
            <person name="Shao H."/>
            <person name="Ye R."/>
            <person name="Li L."/>
            <person name="Wei W."/>
            <person name="Wang X."/>
            <person name="Wang C."/>
            <person name="Yang T."/>
            <person name="Huo Q."/>
            <person name="Li W."/>
            <person name="Guo W."/>
            <person name="Chen H."/>
            <person name="Zhou L."/>
            <person name="Ni X."/>
            <person name="Tian J."/>
            <person name="Zhou Y."/>
            <person name="Sheng Y."/>
            <person name="Liu T."/>
            <person name="Pan Y."/>
            <person name="Xia L."/>
            <person name="Li J."/>
            <person name="Zhao F."/>
            <person name="Cao W."/>
        </authorList>
    </citation>
    <scope>NUCLEOTIDE SEQUENCE</scope>
    <source>
        <strain evidence="1">Hyas-2018</strain>
    </source>
</reference>